<proteinExistence type="predicted"/>
<sequence length="247" mass="28382">MKKIVAVLVLVAAYSVCFAQDDYTWVEPSKESQAYHEYRMKISRPPDGLQKVLGMISKIQDNENEALALSQKEYMSLSLREKLTYHLIHAETYSQNCDARPPVPDEHMKIFGQLPDAFGDYSWSQRQGNFMIANRDTVIALVSASIIRSSRVGLNYKKAIIDINAREMIPLLIKTYNKDHKDHDILTLLMILMKNNEFEPFMTSTSYKKLYANEETSYEAYLNFNSANEALIIERATNFYNGLPKKG</sequence>
<feature type="signal peptide" evidence="1">
    <location>
        <begin position="1"/>
        <end position="19"/>
    </location>
</feature>
<dbReference type="EMBL" id="FOJG01000002">
    <property type="protein sequence ID" value="SEW53854.1"/>
    <property type="molecule type" value="Genomic_DNA"/>
</dbReference>
<dbReference type="STRING" id="29529.SAMN04488122_5719"/>
<evidence type="ECO:0000256" key="1">
    <source>
        <dbReference type="SAM" id="SignalP"/>
    </source>
</evidence>
<evidence type="ECO:0000313" key="3">
    <source>
        <dbReference type="Proteomes" id="UP000199310"/>
    </source>
</evidence>
<protein>
    <recommendedName>
        <fullName evidence="4">DUF4919 domain-containing protein</fullName>
    </recommendedName>
</protein>
<feature type="chain" id="PRO_5011594576" description="DUF4919 domain-containing protein" evidence="1">
    <location>
        <begin position="20"/>
        <end position="247"/>
    </location>
</feature>
<keyword evidence="1" id="KW-0732">Signal</keyword>
<dbReference type="AlphaFoldDB" id="A0A1I0SB29"/>
<dbReference type="OrthoDB" id="1453650at2"/>
<evidence type="ECO:0008006" key="4">
    <source>
        <dbReference type="Google" id="ProtNLM"/>
    </source>
</evidence>
<evidence type="ECO:0000313" key="2">
    <source>
        <dbReference type="EMBL" id="SEW53854.1"/>
    </source>
</evidence>
<name>A0A1I0SB29_9BACT</name>
<dbReference type="Proteomes" id="UP000199310">
    <property type="component" value="Unassembled WGS sequence"/>
</dbReference>
<dbReference type="RefSeq" id="WP_089901218.1">
    <property type="nucleotide sequence ID" value="NZ_FOJG01000002.1"/>
</dbReference>
<keyword evidence="3" id="KW-1185">Reference proteome</keyword>
<reference evidence="3" key="1">
    <citation type="submission" date="2016-10" db="EMBL/GenBank/DDBJ databases">
        <authorList>
            <person name="Varghese N."/>
            <person name="Submissions S."/>
        </authorList>
    </citation>
    <scope>NUCLEOTIDE SEQUENCE [LARGE SCALE GENOMIC DNA]</scope>
    <source>
        <strain evidence="3">DSM 3695</strain>
    </source>
</reference>
<accession>A0A1I0SB29</accession>
<organism evidence="2 3">
    <name type="scientific">Chitinophaga arvensicola</name>
    <dbReference type="NCBI Taxonomy" id="29529"/>
    <lineage>
        <taxon>Bacteria</taxon>
        <taxon>Pseudomonadati</taxon>
        <taxon>Bacteroidota</taxon>
        <taxon>Chitinophagia</taxon>
        <taxon>Chitinophagales</taxon>
        <taxon>Chitinophagaceae</taxon>
        <taxon>Chitinophaga</taxon>
    </lineage>
</organism>
<gene>
    <name evidence="2" type="ORF">SAMN04488122_5719</name>
</gene>